<reference evidence="7" key="1">
    <citation type="submission" date="2020-10" db="EMBL/GenBank/DDBJ databases">
        <authorList>
            <person name="Gilroy R."/>
        </authorList>
    </citation>
    <scope>NUCLEOTIDE SEQUENCE</scope>
    <source>
        <strain evidence="7">4920</strain>
    </source>
</reference>
<evidence type="ECO:0000259" key="6">
    <source>
        <dbReference type="Pfam" id="PF14527"/>
    </source>
</evidence>
<dbReference type="HAMAP" id="MF_01420">
    <property type="entry name" value="HTH_type_WhiA"/>
    <property type="match status" value="1"/>
</dbReference>
<keyword evidence="1 4" id="KW-0132">Cell division</keyword>
<reference evidence="7" key="2">
    <citation type="journal article" date="2021" name="PeerJ">
        <title>Extensive microbial diversity within the chicken gut microbiome revealed by metagenomics and culture.</title>
        <authorList>
            <person name="Gilroy R."/>
            <person name="Ravi A."/>
            <person name="Getino M."/>
            <person name="Pursley I."/>
            <person name="Horton D.L."/>
            <person name="Alikhan N.F."/>
            <person name="Baker D."/>
            <person name="Gharbi K."/>
            <person name="Hall N."/>
            <person name="Watson M."/>
            <person name="Adriaenssens E.M."/>
            <person name="Foster-Nyarko E."/>
            <person name="Jarju S."/>
            <person name="Secka A."/>
            <person name="Antonio M."/>
            <person name="Oren A."/>
            <person name="Chaudhuri R.R."/>
            <person name="La Ragione R."/>
            <person name="Hildebrand F."/>
            <person name="Pallen M.J."/>
        </authorList>
    </citation>
    <scope>NUCLEOTIDE SEQUENCE</scope>
    <source>
        <strain evidence="7">4920</strain>
    </source>
</reference>
<evidence type="ECO:0000313" key="8">
    <source>
        <dbReference type="Proteomes" id="UP000886743"/>
    </source>
</evidence>
<name>A0A9D1NGV0_9FIRM</name>
<proteinExistence type="inferred from homology"/>
<evidence type="ECO:0000256" key="1">
    <source>
        <dbReference type="ARBA" id="ARBA00022618"/>
    </source>
</evidence>
<evidence type="ECO:0000256" key="3">
    <source>
        <dbReference type="ARBA" id="ARBA00023306"/>
    </source>
</evidence>
<dbReference type="Pfam" id="PF02650">
    <property type="entry name" value="HTH_WhiA"/>
    <property type="match status" value="1"/>
</dbReference>
<comment type="similarity">
    <text evidence="4">Belongs to the WhiA family.</text>
</comment>
<evidence type="ECO:0000313" key="7">
    <source>
        <dbReference type="EMBL" id="HIV02311.1"/>
    </source>
</evidence>
<dbReference type="EMBL" id="DVOF01000058">
    <property type="protein sequence ID" value="HIV02311.1"/>
    <property type="molecule type" value="Genomic_DNA"/>
</dbReference>
<dbReference type="NCBIfam" id="TIGR00647">
    <property type="entry name" value="DNA_bind_WhiA"/>
    <property type="match status" value="1"/>
</dbReference>
<keyword evidence="2 4" id="KW-0238">DNA-binding</keyword>
<dbReference type="Gene3D" id="3.10.28.10">
    <property type="entry name" value="Homing endonucleases"/>
    <property type="match status" value="1"/>
</dbReference>
<sequence length="299" mass="32609">MSFASKIKESLCRTQADRPCCRTAELTALVCFAGTYAQGRLKIKTEHESVAQRVVTLLSDLLGEGGCAYERPKRESGWHTVTVSGYAAESLFDALSLYQNGVVTLCPADVSRLSACCRTAFLRGAFLGGGSMSDPEKNYHLEFVTKNAPLADRLYELLEALSFPAKITVRKNSFVVYIKESEAIAQLLGLIGAGGPMMEFYNIKIERELRNTVNRQVNCDSANLDKITAAAGRQIAAIEKIRRTIGFDSLPPVLSEMAALRLENPEMSLSELGALLDPPIGKSGVNHRLERICEIAGSL</sequence>
<dbReference type="SUPFAM" id="SSF55608">
    <property type="entry name" value="Homing endonucleases"/>
    <property type="match status" value="1"/>
</dbReference>
<dbReference type="Proteomes" id="UP000886743">
    <property type="component" value="Unassembled WGS sequence"/>
</dbReference>
<evidence type="ECO:0000259" key="5">
    <source>
        <dbReference type="Pfam" id="PF02650"/>
    </source>
</evidence>
<dbReference type="PANTHER" id="PTHR37307">
    <property type="entry name" value="CELL DIVISION PROTEIN WHIA-RELATED"/>
    <property type="match status" value="1"/>
</dbReference>
<dbReference type="GO" id="GO:0003677">
    <property type="term" value="F:DNA binding"/>
    <property type="evidence" value="ECO:0007669"/>
    <property type="project" value="UniProtKB-UniRule"/>
</dbReference>
<dbReference type="GO" id="GO:0043937">
    <property type="term" value="P:regulation of sporulation"/>
    <property type="evidence" value="ECO:0007669"/>
    <property type="project" value="InterPro"/>
</dbReference>
<comment type="function">
    <text evidence="4">Involved in cell division and chromosome segregation.</text>
</comment>
<dbReference type="PANTHER" id="PTHR37307:SF1">
    <property type="entry name" value="CELL DIVISION PROTEIN WHIA-RELATED"/>
    <property type="match status" value="1"/>
</dbReference>
<evidence type="ECO:0000256" key="4">
    <source>
        <dbReference type="HAMAP-Rule" id="MF_01420"/>
    </source>
</evidence>
<comment type="caution">
    <text evidence="7">The sequence shown here is derived from an EMBL/GenBank/DDBJ whole genome shotgun (WGS) entry which is preliminary data.</text>
</comment>
<dbReference type="GO" id="GO:0051301">
    <property type="term" value="P:cell division"/>
    <property type="evidence" value="ECO:0007669"/>
    <property type="project" value="UniProtKB-UniRule"/>
</dbReference>
<protein>
    <recommendedName>
        <fullName evidence="4">Probable cell division protein WhiA</fullName>
    </recommendedName>
</protein>
<organism evidence="7 8">
    <name type="scientific">Candidatus Aphodoplasma excrementigallinarum</name>
    <dbReference type="NCBI Taxonomy" id="2840673"/>
    <lineage>
        <taxon>Bacteria</taxon>
        <taxon>Bacillati</taxon>
        <taxon>Bacillota</taxon>
        <taxon>Clostridia</taxon>
        <taxon>Eubacteriales</taxon>
        <taxon>Candidatus Aphodoplasma</taxon>
    </lineage>
</organism>
<feature type="domain" description="WhiA LAGLIDADG-like" evidence="6">
    <location>
        <begin position="119"/>
        <end position="210"/>
    </location>
</feature>
<gene>
    <name evidence="4 7" type="primary">whiA</name>
    <name evidence="7" type="ORF">IAC74_01955</name>
</gene>
<dbReference type="InterPro" id="IPR027434">
    <property type="entry name" value="Homing_endonucl"/>
</dbReference>
<accession>A0A9D1NGV0</accession>
<dbReference type="Pfam" id="PF14527">
    <property type="entry name" value="LAGLIDADG_WhiA"/>
    <property type="match status" value="1"/>
</dbReference>
<dbReference type="InterPro" id="IPR023054">
    <property type="entry name" value="Sporulation_regulator_WhiA_C"/>
</dbReference>
<evidence type="ECO:0000256" key="2">
    <source>
        <dbReference type="ARBA" id="ARBA00023125"/>
    </source>
</evidence>
<keyword evidence="3 4" id="KW-0131">Cell cycle</keyword>
<dbReference type="InterPro" id="IPR039518">
    <property type="entry name" value="WhiA_LAGLIDADG_dom"/>
</dbReference>
<feature type="domain" description="Sporulation regulator WhiA C-terminal" evidence="5">
    <location>
        <begin position="213"/>
        <end position="296"/>
    </location>
</feature>
<dbReference type="AlphaFoldDB" id="A0A9D1NGV0"/>
<dbReference type="InterPro" id="IPR003802">
    <property type="entry name" value="Sporulation_regulator_WhiA"/>
</dbReference>